<dbReference type="AlphaFoldDB" id="A0A2P7YG50"/>
<evidence type="ECO:0000256" key="1">
    <source>
        <dbReference type="ARBA" id="ARBA00022737"/>
    </source>
</evidence>
<keyword evidence="2" id="KW-0041">Annexin</keyword>
<dbReference type="PANTHER" id="PTHR10502:SF107">
    <property type="entry name" value="ANNEXIN ANXC4 (AFU_ORTHOLOGUE AFUA_3G07020)"/>
    <property type="match status" value="1"/>
</dbReference>
<comment type="caution">
    <text evidence="4">The sequence shown here is derived from an EMBL/GenBank/DDBJ whole genome shotgun (WGS) entry which is preliminary data.</text>
</comment>
<dbReference type="SUPFAM" id="SSF47874">
    <property type="entry name" value="Annexin"/>
    <property type="match status" value="1"/>
</dbReference>
<evidence type="ECO:0000256" key="3">
    <source>
        <dbReference type="SAM" id="MobiDB-lite"/>
    </source>
</evidence>
<dbReference type="InterPro" id="IPR037104">
    <property type="entry name" value="Annexin_sf"/>
</dbReference>
<dbReference type="GO" id="GO:0005886">
    <property type="term" value="C:plasma membrane"/>
    <property type="evidence" value="ECO:0007669"/>
    <property type="project" value="TreeGrafter"/>
</dbReference>
<feature type="compositionally biased region" description="Basic and acidic residues" evidence="3">
    <location>
        <begin position="210"/>
        <end position="225"/>
    </location>
</feature>
<feature type="region of interest" description="Disordered" evidence="3">
    <location>
        <begin position="1"/>
        <end position="291"/>
    </location>
</feature>
<dbReference type="GO" id="GO:0005737">
    <property type="term" value="C:cytoplasm"/>
    <property type="evidence" value="ECO:0007669"/>
    <property type="project" value="TreeGrafter"/>
</dbReference>
<gene>
    <name evidence="4" type="ORF">B9Z65_1507</name>
</gene>
<dbReference type="InterPro" id="IPR018502">
    <property type="entry name" value="Annexin_repeat"/>
</dbReference>
<feature type="compositionally biased region" description="Basic and acidic residues" evidence="3">
    <location>
        <begin position="17"/>
        <end position="33"/>
    </location>
</feature>
<dbReference type="OrthoDB" id="2134400at2759"/>
<dbReference type="PROSITE" id="PS51897">
    <property type="entry name" value="ANNEXIN_2"/>
    <property type="match status" value="1"/>
</dbReference>
<feature type="region of interest" description="Disordered" evidence="3">
    <location>
        <begin position="306"/>
        <end position="378"/>
    </location>
</feature>
<accession>A0A2P7YG50</accession>
<keyword evidence="1" id="KW-0677">Repeat</keyword>
<dbReference type="GO" id="GO:0012506">
    <property type="term" value="C:vesicle membrane"/>
    <property type="evidence" value="ECO:0007669"/>
    <property type="project" value="TreeGrafter"/>
</dbReference>
<dbReference type="STRING" id="40998.A0A2P7YG50"/>
<feature type="compositionally biased region" description="Low complexity" evidence="3">
    <location>
        <begin position="345"/>
        <end position="367"/>
    </location>
</feature>
<dbReference type="GO" id="GO:0001786">
    <property type="term" value="F:phosphatidylserine binding"/>
    <property type="evidence" value="ECO:0007669"/>
    <property type="project" value="TreeGrafter"/>
</dbReference>
<dbReference type="GO" id="GO:0005509">
    <property type="term" value="F:calcium ion binding"/>
    <property type="evidence" value="ECO:0007669"/>
    <property type="project" value="InterPro"/>
</dbReference>
<organism evidence="4 5">
    <name type="scientific">Elsinoe australis</name>
    <dbReference type="NCBI Taxonomy" id="40998"/>
    <lineage>
        <taxon>Eukaryota</taxon>
        <taxon>Fungi</taxon>
        <taxon>Dikarya</taxon>
        <taxon>Ascomycota</taxon>
        <taxon>Pezizomycotina</taxon>
        <taxon>Dothideomycetes</taxon>
        <taxon>Dothideomycetidae</taxon>
        <taxon>Myriangiales</taxon>
        <taxon>Elsinoaceae</taxon>
        <taxon>Elsinoe</taxon>
    </lineage>
</organism>
<feature type="compositionally biased region" description="Basic and acidic residues" evidence="3">
    <location>
        <begin position="153"/>
        <end position="174"/>
    </location>
</feature>
<reference evidence="4 5" key="1">
    <citation type="submission" date="2017-05" db="EMBL/GenBank/DDBJ databases">
        <title>Draft genome sequence of Elsinoe australis.</title>
        <authorList>
            <person name="Cheng Q."/>
        </authorList>
    </citation>
    <scope>NUCLEOTIDE SEQUENCE [LARGE SCALE GENOMIC DNA]</scope>
    <source>
        <strain evidence="4 5">NL1</strain>
    </source>
</reference>
<dbReference type="GO" id="GO:0005544">
    <property type="term" value="F:calcium-dependent phospholipid binding"/>
    <property type="evidence" value="ECO:0007669"/>
    <property type="project" value="InterPro"/>
</dbReference>
<proteinExistence type="predicted"/>
<evidence type="ECO:0000313" key="5">
    <source>
        <dbReference type="Proteomes" id="UP000243723"/>
    </source>
</evidence>
<feature type="compositionally biased region" description="Basic residues" evidence="3">
    <location>
        <begin position="333"/>
        <end position="344"/>
    </location>
</feature>
<sequence length="706" mass="78632">MSLRPDDRSSRRRERSRSRSHDDRDRSRSNVRESHKKSSPPRKDKYLVESMSVKDPPKSYQYPAAPSSVAMPFMPPMPGGFKDDTVMPYPRDSMLPGGYPDDSTPYPASSMPPGGGVPYPTSSLFPDPNQFDITGASERERLEDSLAFGHDPYGSDRDTPPTYRDQHGRPEHRPPGSSYDYPSPPKEAPSPNAFYGSSKPAQAQTQYPPEPHRTSSYEKTRDRSATLDAYRPAPASHLTPSGQQAQVVDFTPGGSRPRATSNLTPHMDRLTIGGVPPINGGGGLPPPSPLLEAYRGTYQSISPMVAPMAAPSDSDLSDLELSHPQTRDMKPSKSSKHSSKHSSSKSKSGITSSSKDKSVATSSSQPRLPSPPRDPKRRATLYDASADALTLFKSLSHASASHIPTDRITSILPVLTHDQILSLRKEYKAIARVNGKGINLAKHLKLKLSGNYGKACYVTSLGRWESEGHWASFFYQSAASRRELVIESLMGRTNAEVRAIRDEFRDKRYGDDLRKMVERELRADKFRAAVMMVLEEKRQEETEVWGPEAVGRDVAVLRQVMGRREGGETILLEMCVRRSDAHLREVLRGYEALTGANFAREALRRSGNLVGEVLAHILNGAINRPARDALLLRHAIQDIKEHNKDEELRYELLISRLVRFHWDKAHLERVKREYAGKTGTRLEEDIAAATKGDLRAFLRELCDPRA</sequence>
<dbReference type="GO" id="GO:0005634">
    <property type="term" value="C:nucleus"/>
    <property type="evidence" value="ECO:0007669"/>
    <property type="project" value="TreeGrafter"/>
</dbReference>
<keyword evidence="5" id="KW-1185">Reference proteome</keyword>
<dbReference type="EMBL" id="NHZQ01000445">
    <property type="protein sequence ID" value="PSK34924.1"/>
    <property type="molecule type" value="Genomic_DNA"/>
</dbReference>
<dbReference type="Proteomes" id="UP000243723">
    <property type="component" value="Unassembled WGS sequence"/>
</dbReference>
<name>A0A2P7YG50_9PEZI</name>
<dbReference type="Gene3D" id="1.10.220.10">
    <property type="entry name" value="Annexin"/>
    <property type="match status" value="2"/>
</dbReference>
<protein>
    <recommendedName>
        <fullName evidence="6">Annexin ANXC4</fullName>
    </recommendedName>
</protein>
<dbReference type="PANTHER" id="PTHR10502">
    <property type="entry name" value="ANNEXIN"/>
    <property type="match status" value="1"/>
</dbReference>
<evidence type="ECO:0000256" key="2">
    <source>
        <dbReference type="ARBA" id="ARBA00023216"/>
    </source>
</evidence>
<dbReference type="SMART" id="SM00335">
    <property type="entry name" value="ANX"/>
    <property type="match status" value="2"/>
</dbReference>
<evidence type="ECO:0000313" key="4">
    <source>
        <dbReference type="EMBL" id="PSK34924.1"/>
    </source>
</evidence>
<evidence type="ECO:0008006" key="6">
    <source>
        <dbReference type="Google" id="ProtNLM"/>
    </source>
</evidence>